<protein>
    <submittedName>
        <fullName evidence="11">Uncharacterized protein</fullName>
    </submittedName>
</protein>
<dbReference type="GO" id="GO:0005576">
    <property type="term" value="C:extracellular region"/>
    <property type="evidence" value="ECO:0007669"/>
    <property type="project" value="UniProtKB-SubCell"/>
</dbReference>
<comment type="similarity">
    <text evidence="2">Belongs to the peptidase S8 family.</text>
</comment>
<dbReference type="Proteomes" id="UP001162972">
    <property type="component" value="Chromosome 1"/>
</dbReference>
<evidence type="ECO:0000256" key="5">
    <source>
        <dbReference type="ARBA" id="ARBA00022801"/>
    </source>
</evidence>
<dbReference type="Pfam" id="PF00082">
    <property type="entry name" value="Peptidase_S8"/>
    <property type="match status" value="1"/>
</dbReference>
<feature type="region of interest" description="Disordered" evidence="7">
    <location>
        <begin position="117"/>
        <end position="147"/>
    </location>
</feature>
<dbReference type="GO" id="GO:0006508">
    <property type="term" value="P:proteolysis"/>
    <property type="evidence" value="ECO:0007669"/>
    <property type="project" value="UniProtKB-KW"/>
</dbReference>
<evidence type="ECO:0000259" key="9">
    <source>
        <dbReference type="Pfam" id="PF00082"/>
    </source>
</evidence>
<dbReference type="InterPro" id="IPR000209">
    <property type="entry name" value="Peptidase_S8/S53_dom"/>
</dbReference>
<feature type="compositionally biased region" description="Low complexity" evidence="7">
    <location>
        <begin position="1"/>
        <end position="39"/>
    </location>
</feature>
<keyword evidence="8" id="KW-0812">Transmembrane</keyword>
<feature type="compositionally biased region" description="Basic and acidic residues" evidence="7">
    <location>
        <begin position="120"/>
        <end position="138"/>
    </location>
</feature>
<evidence type="ECO:0000256" key="4">
    <source>
        <dbReference type="ARBA" id="ARBA00022729"/>
    </source>
</evidence>
<dbReference type="Gene3D" id="2.60.40.2310">
    <property type="match status" value="1"/>
</dbReference>
<keyword evidence="8" id="KW-1133">Transmembrane helix</keyword>
<dbReference type="GO" id="GO:0004252">
    <property type="term" value="F:serine-type endopeptidase activity"/>
    <property type="evidence" value="ECO:0007669"/>
    <property type="project" value="InterPro"/>
</dbReference>
<evidence type="ECO:0000256" key="2">
    <source>
        <dbReference type="ARBA" id="ARBA00011073"/>
    </source>
</evidence>
<reference evidence="11 12" key="1">
    <citation type="journal article" date="2023" name="Int. J. Mol. Sci.">
        <title>De Novo Assembly and Annotation of 11 Diverse Shrub Willow (Salix) Genomes Reveals Novel Gene Organization in Sex-Linked Regions.</title>
        <authorList>
            <person name="Hyden B."/>
            <person name="Feng K."/>
            <person name="Yates T.B."/>
            <person name="Jawdy S."/>
            <person name="Cereghino C."/>
            <person name="Smart L.B."/>
            <person name="Muchero W."/>
        </authorList>
    </citation>
    <scope>NUCLEOTIDE SEQUENCE [LARGE SCALE GENOMIC DNA]</scope>
    <source>
        <tissue evidence="11">Shoot tip</tissue>
    </source>
</reference>
<gene>
    <name evidence="11" type="ORF">OIU84_022697</name>
</gene>
<evidence type="ECO:0000256" key="8">
    <source>
        <dbReference type="SAM" id="Phobius"/>
    </source>
</evidence>
<feature type="domain" description="Peptidase S8/S53" evidence="9">
    <location>
        <begin position="236"/>
        <end position="307"/>
    </location>
</feature>
<dbReference type="PRINTS" id="PR00723">
    <property type="entry name" value="SUBTILISIN"/>
</dbReference>
<comment type="subcellular location">
    <subcellularLocation>
        <location evidence="1">Secreted</location>
    </subcellularLocation>
</comment>
<evidence type="ECO:0000313" key="12">
    <source>
        <dbReference type="Proteomes" id="UP001162972"/>
    </source>
</evidence>
<comment type="caution">
    <text evidence="11">The sequence shown here is derived from an EMBL/GenBank/DDBJ whole genome shotgun (WGS) entry which is preliminary data.</text>
</comment>
<keyword evidence="8" id="KW-0472">Membrane</keyword>
<dbReference type="Pfam" id="PF17766">
    <property type="entry name" value="fn3_6"/>
    <property type="match status" value="1"/>
</dbReference>
<evidence type="ECO:0000256" key="1">
    <source>
        <dbReference type="ARBA" id="ARBA00004613"/>
    </source>
</evidence>
<feature type="region of interest" description="Disordered" evidence="7">
    <location>
        <begin position="1"/>
        <end position="47"/>
    </location>
</feature>
<keyword evidence="12" id="KW-1185">Reference proteome</keyword>
<dbReference type="InterPro" id="IPR015500">
    <property type="entry name" value="Peptidase_S8_subtilisin-rel"/>
</dbReference>
<evidence type="ECO:0000256" key="6">
    <source>
        <dbReference type="ARBA" id="ARBA00022825"/>
    </source>
</evidence>
<feature type="transmembrane region" description="Helical" evidence="8">
    <location>
        <begin position="325"/>
        <end position="345"/>
    </location>
</feature>
<dbReference type="SUPFAM" id="SSF52743">
    <property type="entry name" value="Subtilisin-like"/>
    <property type="match status" value="1"/>
</dbReference>
<dbReference type="Gene3D" id="3.40.50.200">
    <property type="entry name" value="Peptidase S8/S53 domain"/>
    <property type="match status" value="2"/>
</dbReference>
<dbReference type="EMBL" id="JAPFFJ010000005">
    <property type="protein sequence ID" value="KAJ6427142.1"/>
    <property type="molecule type" value="Genomic_DNA"/>
</dbReference>
<dbReference type="InterPro" id="IPR036852">
    <property type="entry name" value="Peptidase_S8/S53_dom_sf"/>
</dbReference>
<keyword evidence="3" id="KW-0645">Protease</keyword>
<evidence type="ECO:0000256" key="7">
    <source>
        <dbReference type="SAM" id="MobiDB-lite"/>
    </source>
</evidence>
<proteinExistence type="inferred from homology"/>
<feature type="domain" description="Subtilisin-like protease fibronectin type-III" evidence="10">
    <location>
        <begin position="432"/>
        <end position="533"/>
    </location>
</feature>
<keyword evidence="4" id="KW-0732">Signal</keyword>
<dbReference type="PROSITE" id="PS00136">
    <property type="entry name" value="SUBTILASE_ASP"/>
    <property type="match status" value="1"/>
</dbReference>
<evidence type="ECO:0000256" key="3">
    <source>
        <dbReference type="ARBA" id="ARBA00022670"/>
    </source>
</evidence>
<dbReference type="AlphaFoldDB" id="A0AAD6KP41"/>
<dbReference type="InterPro" id="IPR045051">
    <property type="entry name" value="SBT"/>
</dbReference>
<accession>A0AAD6KP41</accession>
<organism evidence="11 12">
    <name type="scientific">Salix udensis</name>
    <dbReference type="NCBI Taxonomy" id="889485"/>
    <lineage>
        <taxon>Eukaryota</taxon>
        <taxon>Viridiplantae</taxon>
        <taxon>Streptophyta</taxon>
        <taxon>Embryophyta</taxon>
        <taxon>Tracheophyta</taxon>
        <taxon>Spermatophyta</taxon>
        <taxon>Magnoliopsida</taxon>
        <taxon>eudicotyledons</taxon>
        <taxon>Gunneridae</taxon>
        <taxon>Pentapetalae</taxon>
        <taxon>rosids</taxon>
        <taxon>fabids</taxon>
        <taxon>Malpighiales</taxon>
        <taxon>Salicaceae</taxon>
        <taxon>Saliceae</taxon>
        <taxon>Salix</taxon>
    </lineage>
</organism>
<keyword evidence="6" id="KW-0720">Serine protease</keyword>
<dbReference type="PANTHER" id="PTHR10795">
    <property type="entry name" value="PROPROTEIN CONVERTASE SUBTILISIN/KEXIN"/>
    <property type="match status" value="1"/>
</dbReference>
<feature type="transmembrane region" description="Helical" evidence="8">
    <location>
        <begin position="351"/>
        <end position="372"/>
    </location>
</feature>
<name>A0AAD6KP41_9ROSI</name>
<evidence type="ECO:0000259" key="10">
    <source>
        <dbReference type="Pfam" id="PF17766"/>
    </source>
</evidence>
<evidence type="ECO:0000313" key="11">
    <source>
        <dbReference type="EMBL" id="KAJ6427142.1"/>
    </source>
</evidence>
<keyword evidence="5" id="KW-0378">Hydrolase</keyword>
<sequence length="544" mass="59289">MIDTPLSFNPSLPQLNLPSSSTTTTATTTMPSTASQSTSRPPNCSRLWKNSGYGDGVIIGFLDTGIWPENNSLSHSGLSDVPANWKGIRETRPDFPASSCNKKLIGARAFYKGYFTHKGRPNEESKESASPRDTEGHGTHTTSTHTTSAAGSLVHYVSLFQYATREARVDREFPIDVVLGNGWVFSGVSLYCGDPLVDYKLTLVYAGDVGSRYCYMGRDSGEELIADSHLLLATEVAPKVAAFSSCGPNYLTPEILKPVAIAHGVNILADLELDPRRVEFNIVSGTTMSCPHVSGIAAMLQKAYPDWILQVDTPDREVKIDRRCFIRDICFFLLTLMALIILMVGEVSVGAAIAFVLIYVVYAFSVVANGMLRKHAGRLKLDNAVTPLIPVRGSIFPQTSSEEDASIYSSLLDLETDSDLPCLCMIWTDTGNLNYPSFSVVFQSTGDAVTYKRVVKNVGSSLDAIYEVKVNSPANADIKVSPSKLVFSAENKTLSYEITFSSVSMDWPTIISSTFGSIEWSDGIHGVRCPISVKWRQGSSRDSI</sequence>
<dbReference type="InterPro" id="IPR041469">
    <property type="entry name" value="Subtilisin-like_FN3"/>
</dbReference>
<dbReference type="InterPro" id="IPR023827">
    <property type="entry name" value="Peptidase_S8_Asp-AS"/>
</dbReference>